<reference evidence="1 2" key="1">
    <citation type="submission" date="2019-03" db="EMBL/GenBank/DDBJ databases">
        <title>Genomic Encyclopedia of Type Strains, Phase IV (KMG-IV): sequencing the most valuable type-strain genomes for metagenomic binning, comparative biology and taxonomic classification.</title>
        <authorList>
            <person name="Goeker M."/>
        </authorList>
    </citation>
    <scope>NUCLEOTIDE SEQUENCE [LARGE SCALE GENOMIC DNA]</scope>
    <source>
        <strain evidence="1 2">DSM 45775</strain>
    </source>
</reference>
<organism evidence="1 2">
    <name type="scientific">Actinomycetospora succinea</name>
    <dbReference type="NCBI Taxonomy" id="663603"/>
    <lineage>
        <taxon>Bacteria</taxon>
        <taxon>Bacillati</taxon>
        <taxon>Actinomycetota</taxon>
        <taxon>Actinomycetes</taxon>
        <taxon>Pseudonocardiales</taxon>
        <taxon>Pseudonocardiaceae</taxon>
        <taxon>Actinomycetospora</taxon>
    </lineage>
</organism>
<keyword evidence="2" id="KW-1185">Reference proteome</keyword>
<dbReference type="SUPFAM" id="SSF52980">
    <property type="entry name" value="Restriction endonuclease-like"/>
    <property type="match status" value="1"/>
</dbReference>
<evidence type="ECO:0008006" key="3">
    <source>
        <dbReference type="Google" id="ProtNLM"/>
    </source>
</evidence>
<sequence length="276" mass="30150">MSRAAIWRRVGSEEWIEVHPRVYRSATHDLTPRAALRAAALWAGDGATLVGQAGAAWWNLTDRHPETIALAVGAEGGHTPPEGVRTIRRSVGDLARVKVDGVWVAHRADAALEAAASLGLLEGARLLDRALQQDRIGLPALRRALTSMGQRHGVVLARRLVALAEGGARSEAERDAHRQLSRARITGWTANLPVDLPGFGRAVLDIAFAGERLAIEIDGWAFHRDVDRFRHDGLRQNEVVIGGWRVIRVTWYELQENPGYLVDVVRRAVLASAVAA</sequence>
<proteinExistence type="predicted"/>
<dbReference type="InterPro" id="IPR011335">
    <property type="entry name" value="Restrct_endonuc-II-like"/>
</dbReference>
<dbReference type="EMBL" id="SNYO01000002">
    <property type="protein sequence ID" value="TDQ62661.1"/>
    <property type="molecule type" value="Genomic_DNA"/>
</dbReference>
<comment type="caution">
    <text evidence="1">The sequence shown here is derived from an EMBL/GenBank/DDBJ whole genome shotgun (WGS) entry which is preliminary data.</text>
</comment>
<gene>
    <name evidence="1" type="ORF">EV188_102316</name>
</gene>
<accession>A0A4R6VLA8</accession>
<evidence type="ECO:0000313" key="2">
    <source>
        <dbReference type="Proteomes" id="UP000295705"/>
    </source>
</evidence>
<dbReference type="AlphaFoldDB" id="A0A4R6VLA8"/>
<evidence type="ECO:0000313" key="1">
    <source>
        <dbReference type="EMBL" id="TDQ62661.1"/>
    </source>
</evidence>
<name>A0A4R6VLA8_9PSEU</name>
<protein>
    <recommendedName>
        <fullName evidence="3">Very-short-patch-repair endonuclease</fullName>
    </recommendedName>
</protein>
<dbReference type="Gene3D" id="3.40.960.10">
    <property type="entry name" value="VSR Endonuclease"/>
    <property type="match status" value="1"/>
</dbReference>
<dbReference type="Proteomes" id="UP000295705">
    <property type="component" value="Unassembled WGS sequence"/>
</dbReference>